<accession>W6MTT1</accession>
<dbReference type="GO" id="GO:0005777">
    <property type="term" value="C:peroxisome"/>
    <property type="evidence" value="ECO:0007669"/>
    <property type="project" value="InterPro"/>
</dbReference>
<dbReference type="OrthoDB" id="4096544at2759"/>
<dbReference type="GO" id="GO:0004252">
    <property type="term" value="F:serine-type endopeptidase activity"/>
    <property type="evidence" value="ECO:0007669"/>
    <property type="project" value="InterPro"/>
</dbReference>
<name>W6MTT1_9ASCO</name>
<dbReference type="STRING" id="1382522.W6MTT1"/>
<evidence type="ECO:0000313" key="1">
    <source>
        <dbReference type="EMBL" id="CDK25225.1"/>
    </source>
</evidence>
<dbReference type="GO" id="GO:0016485">
    <property type="term" value="P:protein processing"/>
    <property type="evidence" value="ECO:0007669"/>
    <property type="project" value="InterPro"/>
</dbReference>
<evidence type="ECO:0000313" key="2">
    <source>
        <dbReference type="Proteomes" id="UP000019384"/>
    </source>
</evidence>
<reference evidence="1" key="1">
    <citation type="submission" date="2013-12" db="EMBL/GenBank/DDBJ databases">
        <authorList>
            <person name="Genoscope - CEA"/>
        </authorList>
    </citation>
    <scope>NUCLEOTIDE SEQUENCE</scope>
    <source>
        <strain evidence="1">CBS 1993</strain>
    </source>
</reference>
<organism evidence="1 2">
    <name type="scientific">Kuraishia capsulata CBS 1993</name>
    <dbReference type="NCBI Taxonomy" id="1382522"/>
    <lineage>
        <taxon>Eukaryota</taxon>
        <taxon>Fungi</taxon>
        <taxon>Dikarya</taxon>
        <taxon>Ascomycota</taxon>
        <taxon>Saccharomycotina</taxon>
        <taxon>Pichiomycetes</taxon>
        <taxon>Pichiales</taxon>
        <taxon>Pichiaceae</taxon>
        <taxon>Kuraishia</taxon>
    </lineage>
</organism>
<sequence length="508" mass="55159">MSLYQPVTIRIVSKRTRNAVIGVSGIFLKHGEAEYVIALSQLPAGFEKDSFEVYFTSMALISNGVISWVRCKFGSVNTISDNLLFQDFGGFGVVPNITDGIGVVLVLKPLGHTRDHDLRPIRFTRLERSTPACEFESCPFGLSNVSIFSGFRACADILYSDPNGAYYLADLKYMDNMIGGNVCLGANSVGLVYGGLRKVNGDGEVMLVISWKVLARYLPFKLEIEEPIRNTEATIQRGLSNVDVLNRSVVRISTVSPTGQHHWGSGVLVAPNVVVTNRHVLIAEGEPMSARILVTFSSGITVEVEGSTLAAAVSIPFEFYDLCFIKSELFAQKELGYASVANTPITDLVTDLERFGAGSRIFAPQTSNDNVTTIGFGLMQNKAPMVSSGHKNFSKELALFDNLPNVNVLAIVSASSWSGSSGGGVFHSNGQFVGIMVCNGRLSTGEVLSRFTLVIPWQIVVIGFYKVYGSGSGTKRVIEVSAPARSECEALWGLREPYNDVFIENLKL</sequence>
<dbReference type="InterPro" id="IPR009003">
    <property type="entry name" value="Peptidase_S1_PA"/>
</dbReference>
<dbReference type="Gene3D" id="2.40.10.10">
    <property type="entry name" value="Trypsin-like serine proteases"/>
    <property type="match status" value="2"/>
</dbReference>
<dbReference type="SUPFAM" id="SSF50494">
    <property type="entry name" value="Trypsin-like serine proteases"/>
    <property type="match status" value="1"/>
</dbReference>
<dbReference type="AlphaFoldDB" id="W6MTT1"/>
<dbReference type="InterPro" id="IPR039245">
    <property type="entry name" value="TYSND1/DEG15"/>
</dbReference>
<dbReference type="PANTHER" id="PTHR21004:SF0">
    <property type="entry name" value="PEROXISOMAL LEADER PEPTIDE-PROCESSING PROTEASE"/>
    <property type="match status" value="1"/>
</dbReference>
<dbReference type="RefSeq" id="XP_022457237.1">
    <property type="nucleotide sequence ID" value="XM_022605805.1"/>
</dbReference>
<reference evidence="1" key="2">
    <citation type="submission" date="2014-02" db="EMBL/GenBank/DDBJ databases">
        <title>Complete DNA sequence of /Kuraishia capsulata/ illustrates novel genomic features among budding yeasts (/Saccharomycotina/).</title>
        <authorList>
            <person name="Morales L."/>
            <person name="Noel B."/>
            <person name="Porcel B."/>
            <person name="Marcet-Houben M."/>
            <person name="Hullo M-F."/>
            <person name="Sacerdot C."/>
            <person name="Tekaia F."/>
            <person name="Leh-Louis V."/>
            <person name="Despons L."/>
            <person name="Khanna V."/>
            <person name="Aury J-M."/>
            <person name="Barbe V."/>
            <person name="Couloux A."/>
            <person name="Labadie K."/>
            <person name="Pelletier E."/>
            <person name="Souciet J-L."/>
            <person name="Boekhout T."/>
            <person name="Gabaldon T."/>
            <person name="Wincker P."/>
            <person name="Dujon B."/>
        </authorList>
    </citation>
    <scope>NUCLEOTIDE SEQUENCE</scope>
    <source>
        <strain evidence="1">CBS 1993</strain>
    </source>
</reference>
<dbReference type="GeneID" id="34518625"/>
<dbReference type="Proteomes" id="UP000019384">
    <property type="component" value="Unassembled WGS sequence"/>
</dbReference>
<protein>
    <recommendedName>
        <fullName evidence="3">Serine protease</fullName>
    </recommendedName>
</protein>
<keyword evidence="2" id="KW-1185">Reference proteome</keyword>
<dbReference type="InterPro" id="IPR043504">
    <property type="entry name" value="Peptidase_S1_PA_chymotrypsin"/>
</dbReference>
<gene>
    <name evidence="1" type="ORF">KUCA_T00001192001</name>
</gene>
<dbReference type="HOGENOM" id="CLU_038715_0_0_1"/>
<dbReference type="PANTHER" id="PTHR21004">
    <property type="entry name" value="SERINE PROTEASE-RELATED"/>
    <property type="match status" value="1"/>
</dbReference>
<dbReference type="EMBL" id="HG793125">
    <property type="protein sequence ID" value="CDK25225.1"/>
    <property type="molecule type" value="Genomic_DNA"/>
</dbReference>
<dbReference type="GO" id="GO:0031998">
    <property type="term" value="P:regulation of fatty acid beta-oxidation"/>
    <property type="evidence" value="ECO:0007669"/>
    <property type="project" value="TreeGrafter"/>
</dbReference>
<evidence type="ECO:0008006" key="3">
    <source>
        <dbReference type="Google" id="ProtNLM"/>
    </source>
</evidence>
<proteinExistence type="predicted"/>
<dbReference type="Pfam" id="PF13365">
    <property type="entry name" value="Trypsin_2"/>
    <property type="match status" value="1"/>
</dbReference>